<dbReference type="AlphaFoldDB" id="A0AA36F2H8"/>
<evidence type="ECO:0000313" key="2">
    <source>
        <dbReference type="Proteomes" id="UP001162480"/>
    </source>
</evidence>
<gene>
    <name evidence="1" type="ORF">OCTVUL_1B014751</name>
</gene>
<accession>A0AA36F2H8</accession>
<evidence type="ECO:0000313" key="1">
    <source>
        <dbReference type="EMBL" id="CAI9723276.1"/>
    </source>
</evidence>
<protein>
    <submittedName>
        <fullName evidence="1">Uncharacterized protein</fullName>
    </submittedName>
</protein>
<reference evidence="1" key="1">
    <citation type="submission" date="2023-08" db="EMBL/GenBank/DDBJ databases">
        <authorList>
            <person name="Alioto T."/>
            <person name="Alioto T."/>
            <person name="Gomez Garrido J."/>
        </authorList>
    </citation>
    <scope>NUCLEOTIDE SEQUENCE</scope>
</reference>
<name>A0AA36F2H8_OCTVU</name>
<sequence length="93" mass="11387">MLKYSIRTRIFYKVYYKYSVQTEYKTTWYPRETFSSCEHNHCLIIRSNIFGTTSQSGNYAAAIFEMLLRKIYARHFREIYVKVLSFDINMRRQ</sequence>
<keyword evidence="2" id="KW-1185">Reference proteome</keyword>
<dbReference type="Proteomes" id="UP001162480">
    <property type="component" value="Chromosome 5"/>
</dbReference>
<dbReference type="EMBL" id="OX597818">
    <property type="protein sequence ID" value="CAI9723276.1"/>
    <property type="molecule type" value="Genomic_DNA"/>
</dbReference>
<organism evidence="1 2">
    <name type="scientific">Octopus vulgaris</name>
    <name type="common">Common octopus</name>
    <dbReference type="NCBI Taxonomy" id="6645"/>
    <lineage>
        <taxon>Eukaryota</taxon>
        <taxon>Metazoa</taxon>
        <taxon>Spiralia</taxon>
        <taxon>Lophotrochozoa</taxon>
        <taxon>Mollusca</taxon>
        <taxon>Cephalopoda</taxon>
        <taxon>Coleoidea</taxon>
        <taxon>Octopodiformes</taxon>
        <taxon>Octopoda</taxon>
        <taxon>Incirrata</taxon>
        <taxon>Octopodidae</taxon>
        <taxon>Octopus</taxon>
    </lineage>
</organism>
<proteinExistence type="predicted"/>